<dbReference type="Proteomes" id="UP000019464">
    <property type="component" value="Unassembled WGS sequence"/>
</dbReference>
<accession>W9VPS0</accession>
<reference evidence="2 3" key="2">
    <citation type="journal article" date="2015" name="Syst. Appl. Microbiol.">
        <title>Nitrincola nitratireducens sp. nov. isolated from a haloalkaline crater lake.</title>
        <authorList>
            <person name="Singh A."/>
            <person name="Vaidya B."/>
            <person name="Tanuku N.R."/>
            <person name="Pinnaka A.K."/>
        </authorList>
    </citation>
    <scope>NUCLEOTIDE SEQUENCE [LARGE SCALE GENOMIC DNA]</scope>
    <source>
        <strain evidence="2 3">AK23</strain>
    </source>
</reference>
<dbReference type="STRING" id="1229521.D791_00680"/>
<dbReference type="AlphaFoldDB" id="W9VPS0"/>
<evidence type="ECO:0000313" key="3">
    <source>
        <dbReference type="Proteomes" id="UP000019464"/>
    </source>
</evidence>
<dbReference type="PATRIC" id="fig|1229521.3.peg.694"/>
<dbReference type="RefSeq" id="WP_081763698.1">
    <property type="nucleotide sequence ID" value="NZ_AONB01000002.1"/>
</dbReference>
<dbReference type="Pfam" id="PF01497">
    <property type="entry name" value="Peripla_BP_2"/>
    <property type="match status" value="1"/>
</dbReference>
<evidence type="ECO:0000259" key="1">
    <source>
        <dbReference type="PROSITE" id="PS50983"/>
    </source>
</evidence>
<dbReference type="EMBL" id="AONB01000002">
    <property type="protein sequence ID" value="EXJ12435.1"/>
    <property type="molecule type" value="Genomic_DNA"/>
</dbReference>
<protein>
    <submittedName>
        <fullName evidence="2">Corrinoid ABC transporter substrate-binding protein</fullName>
    </submittedName>
</protein>
<feature type="domain" description="Fe/B12 periplasmic-binding" evidence="1">
    <location>
        <begin position="51"/>
        <end position="335"/>
    </location>
</feature>
<dbReference type="PANTHER" id="PTHR30535">
    <property type="entry name" value="VITAMIN B12-BINDING PROTEIN"/>
    <property type="match status" value="1"/>
</dbReference>
<organism evidence="2 3">
    <name type="scientific">Nitrincola nitratireducens</name>
    <dbReference type="NCBI Taxonomy" id="1229521"/>
    <lineage>
        <taxon>Bacteria</taxon>
        <taxon>Pseudomonadati</taxon>
        <taxon>Pseudomonadota</taxon>
        <taxon>Gammaproteobacteria</taxon>
        <taxon>Oceanospirillales</taxon>
        <taxon>Oceanospirillaceae</taxon>
        <taxon>Nitrincola</taxon>
    </lineage>
</organism>
<gene>
    <name evidence="2" type="ORF">D791_00680</name>
</gene>
<keyword evidence="3" id="KW-1185">Reference proteome</keyword>
<sequence>MSFLFGKLSRFITITGVLVGAVTLNYSQASNFPLEIENCGKTVQMSAPPERVITVGQASTELLYRLGLHERVIGTSNWFTDVADQYEEVNAKIERLADNFPSFESVVSKRPNLVTADFLFAVGPQGVVGNPEQFQSLGIASYVLDSECVGSNSDGSPTAFRLDSLFQSIRNLSSMFDVQAQGDELIREIQGREAAAIADAQQRNLNTLSAVFWFSSADIQMDPWVAGTTGVPAWMMSTLGIKNIIDAPEEWPSVGWESIARANPDVIVIADMTRRRFDADDYQKKLEFLRSDPVTRQMSAVVNNRIVVMDAHAMRATLRSIEGLEHLVEALSPMDLAGK</sequence>
<name>W9VPS0_9GAMM</name>
<dbReference type="SUPFAM" id="SSF53807">
    <property type="entry name" value="Helical backbone' metal receptor"/>
    <property type="match status" value="1"/>
</dbReference>
<dbReference type="PROSITE" id="PS50983">
    <property type="entry name" value="FE_B12_PBP"/>
    <property type="match status" value="1"/>
</dbReference>
<dbReference type="PANTHER" id="PTHR30535:SF7">
    <property type="entry name" value="IRON(III) DICITRATE-BINDING PROTEIN"/>
    <property type="match status" value="1"/>
</dbReference>
<evidence type="ECO:0000313" key="2">
    <source>
        <dbReference type="EMBL" id="EXJ12435.1"/>
    </source>
</evidence>
<comment type="caution">
    <text evidence="2">The sequence shown here is derived from an EMBL/GenBank/DDBJ whole genome shotgun (WGS) entry which is preliminary data.</text>
</comment>
<reference evidence="3" key="1">
    <citation type="submission" date="2012-11" db="EMBL/GenBank/DDBJ databases">
        <authorList>
            <person name="Singh A."/>
            <person name="Pinnaka A.K."/>
            <person name="Vaidya B."/>
        </authorList>
    </citation>
    <scope>NUCLEOTIDE SEQUENCE [LARGE SCALE GENOMIC DNA]</scope>
    <source>
        <strain evidence="3">AK23</strain>
    </source>
</reference>
<dbReference type="InterPro" id="IPR002491">
    <property type="entry name" value="ABC_transptr_periplasmic_BD"/>
</dbReference>
<dbReference type="OrthoDB" id="9797850at2"/>
<proteinExistence type="predicted"/>
<dbReference type="Gene3D" id="3.40.50.1980">
    <property type="entry name" value="Nitrogenase molybdenum iron protein domain"/>
    <property type="match status" value="2"/>
</dbReference>
<dbReference type="InterPro" id="IPR050902">
    <property type="entry name" value="ABC_Transporter_SBP"/>
</dbReference>